<evidence type="ECO:0000313" key="2">
    <source>
        <dbReference type="EMBL" id="KDR86182.1"/>
    </source>
</evidence>
<dbReference type="EMBL" id="KL142367">
    <property type="protein sequence ID" value="KDR86182.1"/>
    <property type="molecule type" value="Genomic_DNA"/>
</dbReference>
<reference evidence="3" key="1">
    <citation type="journal article" date="2014" name="Proc. Natl. Acad. Sci. U.S.A.">
        <title>Extensive sampling of basidiomycete genomes demonstrates inadequacy of the white-rot/brown-rot paradigm for wood decay fungi.</title>
        <authorList>
            <person name="Riley R."/>
            <person name="Salamov A.A."/>
            <person name="Brown D.W."/>
            <person name="Nagy L.G."/>
            <person name="Floudas D."/>
            <person name="Held B.W."/>
            <person name="Levasseur A."/>
            <person name="Lombard V."/>
            <person name="Morin E."/>
            <person name="Otillar R."/>
            <person name="Lindquist E.A."/>
            <person name="Sun H."/>
            <person name="LaButti K.M."/>
            <person name="Schmutz J."/>
            <person name="Jabbour D."/>
            <person name="Luo H."/>
            <person name="Baker S.E."/>
            <person name="Pisabarro A.G."/>
            <person name="Walton J.D."/>
            <person name="Blanchette R.A."/>
            <person name="Henrissat B."/>
            <person name="Martin F."/>
            <person name="Cullen D."/>
            <person name="Hibbett D.S."/>
            <person name="Grigoriev I.V."/>
        </authorList>
    </citation>
    <scope>NUCLEOTIDE SEQUENCE [LARGE SCALE GENOMIC DNA]</scope>
    <source>
        <strain evidence="3">CBS 339.88</strain>
    </source>
</reference>
<dbReference type="HOGENOM" id="CLU_157398_0_0_1"/>
<evidence type="ECO:0000256" key="1">
    <source>
        <dbReference type="SAM" id="SignalP"/>
    </source>
</evidence>
<gene>
    <name evidence="2" type="ORF">GALMADRAFT_132764</name>
</gene>
<dbReference type="AlphaFoldDB" id="A0A067TV00"/>
<feature type="chain" id="PRO_5001649251" description="Cyanovirin-N domain-containing protein" evidence="1">
    <location>
        <begin position="24"/>
        <end position="128"/>
    </location>
</feature>
<protein>
    <recommendedName>
        <fullName evidence="4">Cyanovirin-N domain-containing protein</fullName>
    </recommendedName>
</protein>
<proteinExistence type="predicted"/>
<keyword evidence="1" id="KW-0732">Signal</keyword>
<evidence type="ECO:0000313" key="3">
    <source>
        <dbReference type="Proteomes" id="UP000027222"/>
    </source>
</evidence>
<sequence>MFKNAISFIVSALTVFGVTVASAMPLVNPDASESLPVGLCRGVMDSASTCLQLPVTSDRCINFNGALMPFSGTLTGVFIPSNYICTFSGNIGCNSGEQLILLGHSNVYQDLAAHEFANVANSFVCSGV</sequence>
<evidence type="ECO:0008006" key="4">
    <source>
        <dbReference type="Google" id="ProtNLM"/>
    </source>
</evidence>
<dbReference type="Proteomes" id="UP000027222">
    <property type="component" value="Unassembled WGS sequence"/>
</dbReference>
<keyword evidence="3" id="KW-1185">Reference proteome</keyword>
<feature type="signal peptide" evidence="1">
    <location>
        <begin position="1"/>
        <end position="23"/>
    </location>
</feature>
<organism evidence="2 3">
    <name type="scientific">Galerina marginata (strain CBS 339.88)</name>
    <dbReference type="NCBI Taxonomy" id="685588"/>
    <lineage>
        <taxon>Eukaryota</taxon>
        <taxon>Fungi</taxon>
        <taxon>Dikarya</taxon>
        <taxon>Basidiomycota</taxon>
        <taxon>Agaricomycotina</taxon>
        <taxon>Agaricomycetes</taxon>
        <taxon>Agaricomycetidae</taxon>
        <taxon>Agaricales</taxon>
        <taxon>Agaricineae</taxon>
        <taxon>Strophariaceae</taxon>
        <taxon>Galerina</taxon>
    </lineage>
</organism>
<accession>A0A067TV00</accession>
<name>A0A067TV00_GALM3</name>